<sequence length="245" mass="28176">MEELRPKQDCATRWKSTFYMLQSYLKNKDAIVATPPITNAAVAPLTGEEWTAVEEMCTVLHLFEEVTVEISGESCAWPFQKPEQQMKPFRGYPLLLPNLSNREPTQVTEEEESRNARESAVWSFFNKQVAGTVATRNPTADAILEVRSYLKEPLFDKNEDPLKWKSRALVYPRISKVMAKKLCFVATSVPSERVFSKTGQIFSDRRNRLKPKRLRALVFLNANLKGWTKKTKSRISGRLFEMNHS</sequence>
<reference evidence="8" key="1">
    <citation type="submission" date="2024-04" db="EMBL/GenBank/DDBJ databases">
        <title>Salinicola lusitanus LLJ914,a marine bacterium isolated from the Okinawa Trough.</title>
        <authorList>
            <person name="Li J."/>
        </authorList>
    </citation>
    <scope>NUCLEOTIDE SEQUENCE [LARGE SCALE GENOMIC DNA]</scope>
</reference>
<dbReference type="InterPro" id="IPR008906">
    <property type="entry name" value="HATC_C_dom"/>
</dbReference>
<dbReference type="EMBL" id="JBBPFD010000001">
    <property type="protein sequence ID" value="KAK7944951.1"/>
    <property type="molecule type" value="Genomic_DNA"/>
</dbReference>
<dbReference type="SUPFAM" id="SSF53098">
    <property type="entry name" value="Ribonuclease H-like"/>
    <property type="match status" value="1"/>
</dbReference>
<dbReference type="PANTHER" id="PTHR46481">
    <property type="entry name" value="ZINC FINGER BED DOMAIN-CONTAINING PROTEIN 4"/>
    <property type="match status" value="1"/>
</dbReference>
<dbReference type="GO" id="GO:0008270">
    <property type="term" value="F:zinc ion binding"/>
    <property type="evidence" value="ECO:0007669"/>
    <property type="project" value="UniProtKB-KW"/>
</dbReference>
<evidence type="ECO:0000256" key="3">
    <source>
        <dbReference type="ARBA" id="ARBA00022771"/>
    </source>
</evidence>
<evidence type="ECO:0000259" key="6">
    <source>
        <dbReference type="Pfam" id="PF05699"/>
    </source>
</evidence>
<proteinExistence type="predicted"/>
<comment type="subcellular location">
    <subcellularLocation>
        <location evidence="1">Nucleus</location>
    </subcellularLocation>
</comment>
<comment type="caution">
    <text evidence="7">The sequence shown here is derived from an EMBL/GenBank/DDBJ whole genome shotgun (WGS) entry which is preliminary data.</text>
</comment>
<name>A0AAW0Q1L4_9GOBI</name>
<organism evidence="7 8">
    <name type="scientific">Mugilogobius chulae</name>
    <name type="common">yellowstripe goby</name>
    <dbReference type="NCBI Taxonomy" id="88201"/>
    <lineage>
        <taxon>Eukaryota</taxon>
        <taxon>Metazoa</taxon>
        <taxon>Chordata</taxon>
        <taxon>Craniata</taxon>
        <taxon>Vertebrata</taxon>
        <taxon>Euteleostomi</taxon>
        <taxon>Actinopterygii</taxon>
        <taxon>Neopterygii</taxon>
        <taxon>Teleostei</taxon>
        <taxon>Neoteleostei</taxon>
        <taxon>Acanthomorphata</taxon>
        <taxon>Gobiaria</taxon>
        <taxon>Gobiiformes</taxon>
        <taxon>Gobioidei</taxon>
        <taxon>Gobiidae</taxon>
        <taxon>Gobionellinae</taxon>
        <taxon>Mugilogobius</taxon>
    </lineage>
</organism>
<dbReference type="Pfam" id="PF05699">
    <property type="entry name" value="Dimer_Tnp_hAT"/>
    <property type="match status" value="1"/>
</dbReference>
<dbReference type="GO" id="GO:0046983">
    <property type="term" value="F:protein dimerization activity"/>
    <property type="evidence" value="ECO:0007669"/>
    <property type="project" value="InterPro"/>
</dbReference>
<dbReference type="GO" id="GO:0005634">
    <property type="term" value="C:nucleus"/>
    <property type="evidence" value="ECO:0007669"/>
    <property type="project" value="UniProtKB-SubCell"/>
</dbReference>
<keyword evidence="4" id="KW-0862">Zinc</keyword>
<keyword evidence="2" id="KW-0479">Metal-binding</keyword>
<evidence type="ECO:0000313" key="7">
    <source>
        <dbReference type="EMBL" id="KAK7944951.1"/>
    </source>
</evidence>
<dbReference type="InterPro" id="IPR012337">
    <property type="entry name" value="RNaseH-like_sf"/>
</dbReference>
<keyword evidence="3" id="KW-0863">Zinc-finger</keyword>
<dbReference type="InterPro" id="IPR052035">
    <property type="entry name" value="ZnF_BED_domain_contain"/>
</dbReference>
<evidence type="ECO:0000256" key="2">
    <source>
        <dbReference type="ARBA" id="ARBA00022723"/>
    </source>
</evidence>
<dbReference type="AlphaFoldDB" id="A0AAW0Q1L4"/>
<dbReference type="Proteomes" id="UP001460270">
    <property type="component" value="Unassembled WGS sequence"/>
</dbReference>
<protein>
    <recommendedName>
        <fullName evidence="6">HAT C-terminal dimerisation domain-containing protein</fullName>
    </recommendedName>
</protein>
<evidence type="ECO:0000256" key="1">
    <source>
        <dbReference type="ARBA" id="ARBA00004123"/>
    </source>
</evidence>
<feature type="domain" description="HAT C-terminal dimerisation" evidence="6">
    <location>
        <begin position="145"/>
        <end position="224"/>
    </location>
</feature>
<keyword evidence="5" id="KW-0539">Nucleus</keyword>
<accession>A0AAW0Q1L4</accession>
<evidence type="ECO:0000256" key="4">
    <source>
        <dbReference type="ARBA" id="ARBA00022833"/>
    </source>
</evidence>
<dbReference type="PANTHER" id="PTHR46481:SF10">
    <property type="entry name" value="ZINC FINGER BED DOMAIN-CONTAINING PROTEIN 39"/>
    <property type="match status" value="1"/>
</dbReference>
<evidence type="ECO:0000256" key="5">
    <source>
        <dbReference type="ARBA" id="ARBA00023242"/>
    </source>
</evidence>
<keyword evidence="8" id="KW-1185">Reference proteome</keyword>
<gene>
    <name evidence="7" type="ORF">WMY93_000679</name>
</gene>
<evidence type="ECO:0000313" key="8">
    <source>
        <dbReference type="Proteomes" id="UP001460270"/>
    </source>
</evidence>